<evidence type="ECO:0000313" key="3">
    <source>
        <dbReference type="Proteomes" id="UP000199071"/>
    </source>
</evidence>
<dbReference type="Gene3D" id="3.40.50.720">
    <property type="entry name" value="NAD(P)-binding Rossmann-like Domain"/>
    <property type="match status" value="1"/>
</dbReference>
<dbReference type="PANTHER" id="PTHR42760:SF123">
    <property type="entry name" value="OXIDOREDUCTASE"/>
    <property type="match status" value="1"/>
</dbReference>
<dbReference type="STRING" id="665467.SAMN02982931_04071"/>
<dbReference type="FunFam" id="3.40.50.720:FF:000084">
    <property type="entry name" value="Short-chain dehydrogenase reductase"/>
    <property type="match status" value="1"/>
</dbReference>
<dbReference type="AlphaFoldDB" id="A0A1G6E588"/>
<dbReference type="RefSeq" id="WP_090879393.1">
    <property type="nucleotide sequence ID" value="NZ_FMXQ01000010.1"/>
</dbReference>
<dbReference type="InterPro" id="IPR002347">
    <property type="entry name" value="SDR_fam"/>
</dbReference>
<organism evidence="2 3">
    <name type="scientific">Bauldia litoralis</name>
    <dbReference type="NCBI Taxonomy" id="665467"/>
    <lineage>
        <taxon>Bacteria</taxon>
        <taxon>Pseudomonadati</taxon>
        <taxon>Pseudomonadota</taxon>
        <taxon>Alphaproteobacteria</taxon>
        <taxon>Hyphomicrobiales</taxon>
        <taxon>Kaistiaceae</taxon>
        <taxon>Bauldia</taxon>
    </lineage>
</organism>
<evidence type="ECO:0000256" key="1">
    <source>
        <dbReference type="ARBA" id="ARBA00006484"/>
    </source>
</evidence>
<reference evidence="2 3" key="1">
    <citation type="submission" date="2016-10" db="EMBL/GenBank/DDBJ databases">
        <authorList>
            <person name="de Groot N.N."/>
        </authorList>
    </citation>
    <scope>NUCLEOTIDE SEQUENCE [LARGE SCALE GENOMIC DNA]</scope>
    <source>
        <strain evidence="2 3">ATCC 35022</strain>
    </source>
</reference>
<keyword evidence="3" id="KW-1185">Reference proteome</keyword>
<dbReference type="PANTHER" id="PTHR42760">
    <property type="entry name" value="SHORT-CHAIN DEHYDROGENASES/REDUCTASES FAMILY MEMBER"/>
    <property type="match status" value="1"/>
</dbReference>
<protein>
    <submittedName>
        <fullName evidence="2">NAD(P)-dependent dehydrogenase, short-chain alcohol dehydrogenase family</fullName>
    </submittedName>
</protein>
<dbReference type="GO" id="GO:0030497">
    <property type="term" value="P:fatty acid elongation"/>
    <property type="evidence" value="ECO:0007669"/>
    <property type="project" value="TreeGrafter"/>
</dbReference>
<dbReference type="InterPro" id="IPR036291">
    <property type="entry name" value="NAD(P)-bd_dom_sf"/>
</dbReference>
<dbReference type="EMBL" id="FMXQ01000010">
    <property type="protein sequence ID" value="SDB52095.1"/>
    <property type="molecule type" value="Genomic_DNA"/>
</dbReference>
<accession>A0A1G6E588</accession>
<gene>
    <name evidence="2" type="ORF">SAMN02982931_04071</name>
</gene>
<proteinExistence type="inferred from homology"/>
<evidence type="ECO:0000313" key="2">
    <source>
        <dbReference type="EMBL" id="SDB52095.1"/>
    </source>
</evidence>
<dbReference type="SUPFAM" id="SSF51735">
    <property type="entry name" value="NAD(P)-binding Rossmann-fold domains"/>
    <property type="match status" value="1"/>
</dbReference>
<dbReference type="OrthoDB" id="286404at2"/>
<dbReference type="GO" id="GO:0016616">
    <property type="term" value="F:oxidoreductase activity, acting on the CH-OH group of donors, NAD or NADP as acceptor"/>
    <property type="evidence" value="ECO:0007669"/>
    <property type="project" value="TreeGrafter"/>
</dbReference>
<name>A0A1G6E588_9HYPH</name>
<sequence length="233" mass="24293">MADQPSAVVSGAAGGIGRALAEGFLEAGYRVTGVDRADQGWFAPGFDYVTLDLRDDDAVARFGAGRERLDVLVNAAGIIRRGKEFDLEVFADVVDINLTGTMRLSSACRPALARQGGGAVVNIASMLSFFGGALVPGYSASKGGIVTLTKSLAIAWAGDDIRVNAVAPGWIATPLTQALQDDPERSRTILERTPMARWGTPSDLVGPALFLASDAARFVTGTVLPVDGGYSSM</sequence>
<dbReference type="PROSITE" id="PS00061">
    <property type="entry name" value="ADH_SHORT"/>
    <property type="match status" value="1"/>
</dbReference>
<dbReference type="PRINTS" id="PR00080">
    <property type="entry name" value="SDRFAMILY"/>
</dbReference>
<dbReference type="Proteomes" id="UP000199071">
    <property type="component" value="Unassembled WGS sequence"/>
</dbReference>
<dbReference type="InterPro" id="IPR020904">
    <property type="entry name" value="Sc_DH/Rdtase_CS"/>
</dbReference>
<comment type="similarity">
    <text evidence="1">Belongs to the short-chain dehydrogenases/reductases (SDR) family.</text>
</comment>
<dbReference type="Pfam" id="PF13561">
    <property type="entry name" value="adh_short_C2"/>
    <property type="match status" value="1"/>
</dbReference>
<dbReference type="PRINTS" id="PR00081">
    <property type="entry name" value="GDHRDH"/>
</dbReference>